<evidence type="ECO:0000313" key="4">
    <source>
        <dbReference type="Proteomes" id="UP000828390"/>
    </source>
</evidence>
<dbReference type="Gene3D" id="2.120.10.30">
    <property type="entry name" value="TolB, C-terminal domain"/>
    <property type="match status" value="1"/>
</dbReference>
<evidence type="ECO:0000256" key="2">
    <source>
        <dbReference type="PROSITE-ProRule" id="PRU00504"/>
    </source>
</evidence>
<evidence type="ECO:0000313" key="3">
    <source>
        <dbReference type="EMBL" id="KAH3795150.1"/>
    </source>
</evidence>
<organism evidence="3 4">
    <name type="scientific">Dreissena polymorpha</name>
    <name type="common">Zebra mussel</name>
    <name type="synonym">Mytilus polymorpha</name>
    <dbReference type="NCBI Taxonomy" id="45954"/>
    <lineage>
        <taxon>Eukaryota</taxon>
        <taxon>Metazoa</taxon>
        <taxon>Spiralia</taxon>
        <taxon>Lophotrochozoa</taxon>
        <taxon>Mollusca</taxon>
        <taxon>Bivalvia</taxon>
        <taxon>Autobranchia</taxon>
        <taxon>Heteroconchia</taxon>
        <taxon>Euheterodonta</taxon>
        <taxon>Imparidentia</taxon>
        <taxon>Neoheterodontei</taxon>
        <taxon>Myida</taxon>
        <taxon>Dreissenoidea</taxon>
        <taxon>Dreissenidae</taxon>
        <taxon>Dreissena</taxon>
    </lineage>
</organism>
<feature type="repeat" description="NHL" evidence="2">
    <location>
        <begin position="188"/>
        <end position="217"/>
    </location>
</feature>
<reference evidence="3" key="1">
    <citation type="journal article" date="2019" name="bioRxiv">
        <title>The Genome of the Zebra Mussel, Dreissena polymorpha: A Resource for Invasive Species Research.</title>
        <authorList>
            <person name="McCartney M.A."/>
            <person name="Auch B."/>
            <person name="Kono T."/>
            <person name="Mallez S."/>
            <person name="Zhang Y."/>
            <person name="Obille A."/>
            <person name="Becker A."/>
            <person name="Abrahante J.E."/>
            <person name="Garbe J."/>
            <person name="Badalamenti J.P."/>
            <person name="Herman A."/>
            <person name="Mangelson H."/>
            <person name="Liachko I."/>
            <person name="Sullivan S."/>
            <person name="Sone E.D."/>
            <person name="Koren S."/>
            <person name="Silverstein K.A.T."/>
            <person name="Beckman K.B."/>
            <person name="Gohl D.M."/>
        </authorList>
    </citation>
    <scope>NUCLEOTIDE SEQUENCE</scope>
    <source>
        <strain evidence="3">Duluth1</strain>
        <tissue evidence="3">Whole animal</tissue>
    </source>
</reference>
<dbReference type="InterPro" id="IPR001258">
    <property type="entry name" value="NHL_repeat"/>
</dbReference>
<protein>
    <submittedName>
        <fullName evidence="3">Uncharacterized protein</fullName>
    </submittedName>
</protein>
<dbReference type="SUPFAM" id="SSF63829">
    <property type="entry name" value="Calcium-dependent phosphotriesterase"/>
    <property type="match status" value="1"/>
</dbReference>
<dbReference type="Pfam" id="PF01436">
    <property type="entry name" value="NHL"/>
    <property type="match status" value="1"/>
</dbReference>
<proteinExistence type="predicted"/>
<gene>
    <name evidence="3" type="ORF">DPMN_148697</name>
</gene>
<evidence type="ECO:0000256" key="1">
    <source>
        <dbReference type="ARBA" id="ARBA00022737"/>
    </source>
</evidence>
<dbReference type="AlphaFoldDB" id="A0A9D4FEJ2"/>
<reference evidence="3" key="2">
    <citation type="submission" date="2020-11" db="EMBL/GenBank/DDBJ databases">
        <authorList>
            <person name="McCartney M.A."/>
            <person name="Auch B."/>
            <person name="Kono T."/>
            <person name="Mallez S."/>
            <person name="Becker A."/>
            <person name="Gohl D.M."/>
            <person name="Silverstein K.A.T."/>
            <person name="Koren S."/>
            <person name="Bechman K.B."/>
            <person name="Herman A."/>
            <person name="Abrahante J.E."/>
            <person name="Garbe J."/>
        </authorList>
    </citation>
    <scope>NUCLEOTIDE SEQUENCE</scope>
    <source>
        <strain evidence="3">Duluth1</strain>
        <tissue evidence="3">Whole animal</tissue>
    </source>
</reference>
<dbReference type="EMBL" id="JAIWYP010000007">
    <property type="protein sequence ID" value="KAH3795150.1"/>
    <property type="molecule type" value="Genomic_DNA"/>
</dbReference>
<name>A0A9D4FEJ2_DREPO</name>
<dbReference type="PROSITE" id="PS51125">
    <property type="entry name" value="NHL"/>
    <property type="match status" value="1"/>
</dbReference>
<dbReference type="InterPro" id="IPR011042">
    <property type="entry name" value="6-blade_b-propeller_TolB-like"/>
</dbReference>
<keyword evidence="1" id="KW-0677">Repeat</keyword>
<comment type="caution">
    <text evidence="3">The sequence shown here is derived from an EMBL/GenBank/DDBJ whole genome shotgun (WGS) entry which is preliminary data.</text>
</comment>
<dbReference type="Proteomes" id="UP000828390">
    <property type="component" value="Unassembled WGS sequence"/>
</dbReference>
<keyword evidence="4" id="KW-1185">Reference proteome</keyword>
<sequence>MQQLLNKIQASLAELGKFKKSKEANIKSVEGSYCSKLQEIREQRKKLNAALDILENTTLKELDEIRTTLQTSFKKDVDKCTRLKDDLQQLGDAVQGLCDKSKKEMEFIASRKCTDKLQECKSYLKKNHVKVQSSIIFKANIDIEQYLSQQVGLGIMQFFTKEINPYQVLAVKRKSLYNVKIPNEIHQNYITGICSLPNGQLIVADFHNKRLKLLDEDFNVSSHWDVSGSPYGICLITTSEVAVTLGRDSVQFISLTKSWLVNERKLRLPHAAVGIAHHRGKLFITSDIALYHYTLTGTLVKKLYEDTRGGARGKCYVNIYICIYFTYSKYMCIPNKK</sequence>
<accession>A0A9D4FEJ2</accession>